<name>A0A7X3LWE3_9HYPH</name>
<dbReference type="InterPro" id="IPR043128">
    <property type="entry name" value="Rev_trsase/Diguanyl_cyclase"/>
</dbReference>
<evidence type="ECO:0000259" key="4">
    <source>
        <dbReference type="PROSITE" id="PS50110"/>
    </source>
</evidence>
<dbReference type="PANTHER" id="PTHR45138">
    <property type="entry name" value="REGULATORY COMPONENTS OF SENSORY TRANSDUCTION SYSTEM"/>
    <property type="match status" value="1"/>
</dbReference>
<gene>
    <name evidence="6" type="ORF">GR183_15365</name>
</gene>
<dbReference type="Gene3D" id="3.40.50.2300">
    <property type="match status" value="1"/>
</dbReference>
<dbReference type="GO" id="GO:0005886">
    <property type="term" value="C:plasma membrane"/>
    <property type="evidence" value="ECO:0007669"/>
    <property type="project" value="TreeGrafter"/>
</dbReference>
<dbReference type="Proteomes" id="UP000433101">
    <property type="component" value="Unassembled WGS sequence"/>
</dbReference>
<dbReference type="GO" id="GO:0000160">
    <property type="term" value="P:phosphorelay signal transduction system"/>
    <property type="evidence" value="ECO:0007669"/>
    <property type="project" value="InterPro"/>
</dbReference>
<dbReference type="PANTHER" id="PTHR45138:SF9">
    <property type="entry name" value="DIGUANYLATE CYCLASE DGCM-RELATED"/>
    <property type="match status" value="1"/>
</dbReference>
<dbReference type="CDD" id="cd00156">
    <property type="entry name" value="REC"/>
    <property type="match status" value="1"/>
</dbReference>
<dbReference type="InterPro" id="IPR011006">
    <property type="entry name" value="CheY-like_superfamily"/>
</dbReference>
<dbReference type="CDD" id="cd01949">
    <property type="entry name" value="GGDEF"/>
    <property type="match status" value="1"/>
</dbReference>
<accession>A0A7X3LWE3</accession>
<dbReference type="Pfam" id="PF00072">
    <property type="entry name" value="Response_reg"/>
    <property type="match status" value="1"/>
</dbReference>
<evidence type="ECO:0000256" key="2">
    <source>
        <dbReference type="ARBA" id="ARBA00034247"/>
    </source>
</evidence>
<evidence type="ECO:0000313" key="6">
    <source>
        <dbReference type="EMBL" id="MXN66292.1"/>
    </source>
</evidence>
<comment type="caution">
    <text evidence="6">The sequence shown here is derived from an EMBL/GenBank/DDBJ whole genome shotgun (WGS) entry which is preliminary data.</text>
</comment>
<evidence type="ECO:0000256" key="3">
    <source>
        <dbReference type="PROSITE-ProRule" id="PRU00169"/>
    </source>
</evidence>
<dbReference type="GO" id="GO:1902201">
    <property type="term" value="P:negative regulation of bacterial-type flagellum-dependent cell motility"/>
    <property type="evidence" value="ECO:0007669"/>
    <property type="project" value="TreeGrafter"/>
</dbReference>
<sequence length="300" mass="32862">MHIVLVEPSSIGRRIITRMLEGRGHRVEAFENGARALRFIQDTPSVDVVLTSFETDGISGTELCWECRLIAQEGRLLYIIAMSSGIEASKVIEALDCGADDFIIKPPVPEELFARLRAAERLSNMHRELVRLATCDELTGLLNRRAFFDAAERSIGDALTETPVSAIMLDIDHFKRINDTYGHMAGDAVIKAVGEYISRKSQIVGRLGGEEFAILLPGYREADALRIAECLRFEISGATVSVDGDTIRFTASLGVAEISASSEASLTDLLKRADAALYQAKKAGRNRVYRPEADVVFAVG</sequence>
<dbReference type="InterPro" id="IPR029787">
    <property type="entry name" value="Nucleotide_cyclase"/>
</dbReference>
<dbReference type="Gene3D" id="3.30.70.270">
    <property type="match status" value="1"/>
</dbReference>
<dbReference type="AlphaFoldDB" id="A0A7X3LWE3"/>
<dbReference type="PROSITE" id="PS50887">
    <property type="entry name" value="GGDEF"/>
    <property type="match status" value="1"/>
</dbReference>
<dbReference type="EMBL" id="WUMV01000007">
    <property type="protein sequence ID" value="MXN66292.1"/>
    <property type="molecule type" value="Genomic_DNA"/>
</dbReference>
<feature type="domain" description="Response regulatory" evidence="4">
    <location>
        <begin position="2"/>
        <end position="120"/>
    </location>
</feature>
<evidence type="ECO:0000256" key="1">
    <source>
        <dbReference type="ARBA" id="ARBA00012528"/>
    </source>
</evidence>
<comment type="caution">
    <text evidence="3">Lacks conserved residue(s) required for the propagation of feature annotation.</text>
</comment>
<dbReference type="InterPro" id="IPR000160">
    <property type="entry name" value="GGDEF_dom"/>
</dbReference>
<comment type="catalytic activity">
    <reaction evidence="2">
        <text>2 GTP = 3',3'-c-di-GMP + 2 diphosphate</text>
        <dbReference type="Rhea" id="RHEA:24898"/>
        <dbReference type="ChEBI" id="CHEBI:33019"/>
        <dbReference type="ChEBI" id="CHEBI:37565"/>
        <dbReference type="ChEBI" id="CHEBI:58805"/>
        <dbReference type="EC" id="2.7.7.65"/>
    </reaction>
</comment>
<dbReference type="SUPFAM" id="SSF55073">
    <property type="entry name" value="Nucleotide cyclase"/>
    <property type="match status" value="1"/>
</dbReference>
<reference evidence="6 7" key="1">
    <citation type="submission" date="2019-12" db="EMBL/GenBank/DDBJ databases">
        <authorList>
            <person name="Li M."/>
        </authorList>
    </citation>
    <scope>NUCLEOTIDE SEQUENCE [LARGE SCALE GENOMIC DNA]</scope>
    <source>
        <strain evidence="6 7">GBMRC 2046</strain>
    </source>
</reference>
<evidence type="ECO:0000313" key="7">
    <source>
        <dbReference type="Proteomes" id="UP000433101"/>
    </source>
</evidence>
<feature type="domain" description="GGDEF" evidence="5">
    <location>
        <begin position="162"/>
        <end position="293"/>
    </location>
</feature>
<protein>
    <recommendedName>
        <fullName evidence="1">diguanylate cyclase</fullName>
        <ecNumber evidence="1">2.7.7.65</ecNumber>
    </recommendedName>
</protein>
<dbReference type="Pfam" id="PF00990">
    <property type="entry name" value="GGDEF"/>
    <property type="match status" value="1"/>
</dbReference>
<dbReference type="FunFam" id="3.30.70.270:FF:000001">
    <property type="entry name" value="Diguanylate cyclase domain protein"/>
    <property type="match status" value="1"/>
</dbReference>
<dbReference type="SMART" id="SM00267">
    <property type="entry name" value="GGDEF"/>
    <property type="match status" value="1"/>
</dbReference>
<proteinExistence type="predicted"/>
<dbReference type="SMART" id="SM00448">
    <property type="entry name" value="REC"/>
    <property type="match status" value="1"/>
</dbReference>
<dbReference type="RefSeq" id="WP_160776535.1">
    <property type="nucleotide sequence ID" value="NZ_WUMV01000007.1"/>
</dbReference>
<keyword evidence="7" id="KW-1185">Reference proteome</keyword>
<dbReference type="SUPFAM" id="SSF52172">
    <property type="entry name" value="CheY-like"/>
    <property type="match status" value="1"/>
</dbReference>
<organism evidence="6 7">
    <name type="scientific">Stappia sediminis</name>
    <dbReference type="NCBI Taxonomy" id="2692190"/>
    <lineage>
        <taxon>Bacteria</taxon>
        <taxon>Pseudomonadati</taxon>
        <taxon>Pseudomonadota</taxon>
        <taxon>Alphaproteobacteria</taxon>
        <taxon>Hyphomicrobiales</taxon>
        <taxon>Stappiaceae</taxon>
        <taxon>Stappia</taxon>
    </lineage>
</organism>
<dbReference type="InterPro" id="IPR001789">
    <property type="entry name" value="Sig_transdc_resp-reg_receiver"/>
</dbReference>
<dbReference type="GO" id="GO:0043709">
    <property type="term" value="P:cell adhesion involved in single-species biofilm formation"/>
    <property type="evidence" value="ECO:0007669"/>
    <property type="project" value="TreeGrafter"/>
</dbReference>
<dbReference type="GO" id="GO:0052621">
    <property type="term" value="F:diguanylate cyclase activity"/>
    <property type="evidence" value="ECO:0007669"/>
    <property type="project" value="UniProtKB-EC"/>
</dbReference>
<dbReference type="InterPro" id="IPR050469">
    <property type="entry name" value="Diguanylate_Cyclase"/>
</dbReference>
<dbReference type="NCBIfam" id="TIGR00254">
    <property type="entry name" value="GGDEF"/>
    <property type="match status" value="1"/>
</dbReference>
<evidence type="ECO:0000259" key="5">
    <source>
        <dbReference type="PROSITE" id="PS50887"/>
    </source>
</evidence>
<dbReference type="EC" id="2.7.7.65" evidence="1"/>
<dbReference type="PROSITE" id="PS50110">
    <property type="entry name" value="RESPONSE_REGULATORY"/>
    <property type="match status" value="1"/>
</dbReference>